<name>A0A2N5TRN2_9BASI</name>
<dbReference type="Proteomes" id="UP000235388">
    <property type="component" value="Unassembled WGS sequence"/>
</dbReference>
<accession>A0A2N5TRN2</accession>
<reference evidence="2 3" key="1">
    <citation type="submission" date="2017-11" db="EMBL/GenBank/DDBJ databases">
        <title>De novo assembly and phasing of dikaryotic genomes from two isolates of Puccinia coronata f. sp. avenae, the causal agent of oat crown rust.</title>
        <authorList>
            <person name="Miller M.E."/>
            <person name="Zhang Y."/>
            <person name="Omidvar V."/>
            <person name="Sperschneider J."/>
            <person name="Schwessinger B."/>
            <person name="Raley C."/>
            <person name="Palmer J.M."/>
            <person name="Garnica D."/>
            <person name="Upadhyaya N."/>
            <person name="Rathjen J."/>
            <person name="Taylor J.M."/>
            <person name="Park R.F."/>
            <person name="Dodds P.N."/>
            <person name="Hirsch C.D."/>
            <person name="Kianian S.F."/>
            <person name="Figueroa M."/>
        </authorList>
    </citation>
    <scope>NUCLEOTIDE SEQUENCE [LARGE SCALE GENOMIC DNA]</scope>
    <source>
        <strain evidence="2">12NC29</strain>
    </source>
</reference>
<dbReference type="EMBL" id="PGCJ01000455">
    <property type="protein sequence ID" value="PLW28159.1"/>
    <property type="molecule type" value="Genomic_DNA"/>
</dbReference>
<feature type="compositionally biased region" description="Basic and acidic residues" evidence="1">
    <location>
        <begin position="20"/>
        <end position="30"/>
    </location>
</feature>
<evidence type="ECO:0000313" key="2">
    <source>
        <dbReference type="EMBL" id="PLW28159.1"/>
    </source>
</evidence>
<gene>
    <name evidence="2" type="ORF">PCANC_19729</name>
</gene>
<proteinExistence type="predicted"/>
<evidence type="ECO:0000313" key="3">
    <source>
        <dbReference type="Proteomes" id="UP000235388"/>
    </source>
</evidence>
<comment type="caution">
    <text evidence="2">The sequence shown here is derived from an EMBL/GenBank/DDBJ whole genome shotgun (WGS) entry which is preliminary data.</text>
</comment>
<evidence type="ECO:0000256" key="1">
    <source>
        <dbReference type="SAM" id="MobiDB-lite"/>
    </source>
</evidence>
<keyword evidence="3" id="KW-1185">Reference proteome</keyword>
<sequence>MHCSGAPRDFDVIDGTGKQKRGDGQQKRGDGQPAPSCRQTVAAVCCWSNSFRLGGRNEFDVLLIGGRGARAIRKTAKHCYQTATFAWGLKKVNPINT</sequence>
<organism evidence="2 3">
    <name type="scientific">Puccinia coronata f. sp. avenae</name>
    <dbReference type="NCBI Taxonomy" id="200324"/>
    <lineage>
        <taxon>Eukaryota</taxon>
        <taxon>Fungi</taxon>
        <taxon>Dikarya</taxon>
        <taxon>Basidiomycota</taxon>
        <taxon>Pucciniomycotina</taxon>
        <taxon>Pucciniomycetes</taxon>
        <taxon>Pucciniales</taxon>
        <taxon>Pucciniaceae</taxon>
        <taxon>Puccinia</taxon>
    </lineage>
</organism>
<dbReference type="AlphaFoldDB" id="A0A2N5TRN2"/>
<feature type="region of interest" description="Disordered" evidence="1">
    <location>
        <begin position="1"/>
        <end position="36"/>
    </location>
</feature>
<protein>
    <submittedName>
        <fullName evidence="2">Uncharacterized protein</fullName>
    </submittedName>
</protein>